<dbReference type="InParanoid" id="A0A2J7R3Z6"/>
<comment type="caution">
    <text evidence="1">The sequence shown here is derived from an EMBL/GenBank/DDBJ whole genome shotgun (WGS) entry which is preliminary data.</text>
</comment>
<proteinExistence type="predicted"/>
<accession>A0A2J7R3Z6</accession>
<sequence length="53" mass="6122">MKQSPYGHSLFSTFHATMGFRGHNLTLHSDRYYITCWAMCLILIRGVNNSDTK</sequence>
<name>A0A2J7R3Z6_9NEOP</name>
<protein>
    <submittedName>
        <fullName evidence="1">Uncharacterized protein</fullName>
    </submittedName>
</protein>
<reference evidence="1 2" key="1">
    <citation type="submission" date="2017-12" db="EMBL/GenBank/DDBJ databases">
        <title>Hemimetabolous genomes reveal molecular basis of termite eusociality.</title>
        <authorList>
            <person name="Harrison M.C."/>
            <person name="Jongepier E."/>
            <person name="Robertson H.M."/>
            <person name="Arning N."/>
            <person name="Bitard-Feildel T."/>
            <person name="Chao H."/>
            <person name="Childers C.P."/>
            <person name="Dinh H."/>
            <person name="Doddapaneni H."/>
            <person name="Dugan S."/>
            <person name="Gowin J."/>
            <person name="Greiner C."/>
            <person name="Han Y."/>
            <person name="Hu H."/>
            <person name="Hughes D.S.T."/>
            <person name="Huylmans A.-K."/>
            <person name="Kemena C."/>
            <person name="Kremer L.P.M."/>
            <person name="Lee S.L."/>
            <person name="Lopez-Ezquerra A."/>
            <person name="Mallet L."/>
            <person name="Monroy-Kuhn J.M."/>
            <person name="Moser A."/>
            <person name="Murali S.C."/>
            <person name="Muzny D.M."/>
            <person name="Otani S."/>
            <person name="Piulachs M.-D."/>
            <person name="Poelchau M."/>
            <person name="Qu J."/>
            <person name="Schaub F."/>
            <person name="Wada-Katsumata A."/>
            <person name="Worley K.C."/>
            <person name="Xie Q."/>
            <person name="Ylla G."/>
            <person name="Poulsen M."/>
            <person name="Gibbs R.A."/>
            <person name="Schal C."/>
            <person name="Richards S."/>
            <person name="Belles X."/>
            <person name="Korb J."/>
            <person name="Bornberg-Bauer E."/>
        </authorList>
    </citation>
    <scope>NUCLEOTIDE SEQUENCE [LARGE SCALE GENOMIC DNA]</scope>
    <source>
        <tissue evidence="1">Whole body</tissue>
    </source>
</reference>
<dbReference type="AlphaFoldDB" id="A0A2J7R3Z6"/>
<dbReference type="EMBL" id="NEVH01007818">
    <property type="protein sequence ID" value="PNF35558.1"/>
    <property type="molecule type" value="Genomic_DNA"/>
</dbReference>
<dbReference type="Proteomes" id="UP000235965">
    <property type="component" value="Unassembled WGS sequence"/>
</dbReference>
<gene>
    <name evidence="1" type="ORF">B7P43_G04094</name>
</gene>
<evidence type="ECO:0000313" key="1">
    <source>
        <dbReference type="EMBL" id="PNF35558.1"/>
    </source>
</evidence>
<organism evidence="1 2">
    <name type="scientific">Cryptotermes secundus</name>
    <dbReference type="NCBI Taxonomy" id="105785"/>
    <lineage>
        <taxon>Eukaryota</taxon>
        <taxon>Metazoa</taxon>
        <taxon>Ecdysozoa</taxon>
        <taxon>Arthropoda</taxon>
        <taxon>Hexapoda</taxon>
        <taxon>Insecta</taxon>
        <taxon>Pterygota</taxon>
        <taxon>Neoptera</taxon>
        <taxon>Polyneoptera</taxon>
        <taxon>Dictyoptera</taxon>
        <taxon>Blattodea</taxon>
        <taxon>Blattoidea</taxon>
        <taxon>Termitoidae</taxon>
        <taxon>Kalotermitidae</taxon>
        <taxon>Cryptotermitinae</taxon>
        <taxon>Cryptotermes</taxon>
    </lineage>
</organism>
<keyword evidence="2" id="KW-1185">Reference proteome</keyword>
<evidence type="ECO:0000313" key="2">
    <source>
        <dbReference type="Proteomes" id="UP000235965"/>
    </source>
</evidence>